<dbReference type="AlphaFoldDB" id="A0A9Q9AWV8"/>
<dbReference type="InterPro" id="IPR011011">
    <property type="entry name" value="Znf_FYVE_PHD"/>
</dbReference>
<name>A0A9Q9AWV8_9PEZI</name>
<dbReference type="GO" id="GO:0008270">
    <property type="term" value="F:zinc ion binding"/>
    <property type="evidence" value="ECO:0007669"/>
    <property type="project" value="UniProtKB-KW"/>
</dbReference>
<evidence type="ECO:0000313" key="8">
    <source>
        <dbReference type="Proteomes" id="UP001056384"/>
    </source>
</evidence>
<feature type="compositionally biased region" description="Low complexity" evidence="5">
    <location>
        <begin position="358"/>
        <end position="370"/>
    </location>
</feature>
<dbReference type="PANTHER" id="PTHR12618:SF20">
    <property type="entry name" value="PHD AND RING FINGER DOMAIN-CONTAINING PROTEIN 1"/>
    <property type="match status" value="1"/>
</dbReference>
<dbReference type="InterPro" id="IPR019786">
    <property type="entry name" value="Zinc_finger_PHD-type_CS"/>
</dbReference>
<proteinExistence type="predicted"/>
<dbReference type="InterPro" id="IPR013083">
    <property type="entry name" value="Znf_RING/FYVE/PHD"/>
</dbReference>
<dbReference type="SMART" id="SM00184">
    <property type="entry name" value="RING"/>
    <property type="match status" value="1"/>
</dbReference>
<reference evidence="7" key="1">
    <citation type="submission" date="2022-06" db="EMBL/GenBank/DDBJ databases">
        <title>Complete genome sequences of two strains of the flax pathogen Septoria linicola.</title>
        <authorList>
            <person name="Lapalu N."/>
            <person name="Simon A."/>
            <person name="Demenou B."/>
            <person name="Paumier D."/>
            <person name="Guillot M.-P."/>
            <person name="Gout L."/>
            <person name="Valade R."/>
        </authorList>
    </citation>
    <scope>NUCLEOTIDE SEQUENCE</scope>
    <source>
        <strain evidence="7">SE15195</strain>
    </source>
</reference>
<feature type="compositionally biased region" description="Acidic residues" evidence="5">
    <location>
        <begin position="488"/>
        <end position="497"/>
    </location>
</feature>
<dbReference type="InterPro" id="IPR001841">
    <property type="entry name" value="Znf_RING"/>
</dbReference>
<dbReference type="InterPro" id="IPR047157">
    <property type="entry name" value="PHRF1/Atg35"/>
</dbReference>
<protein>
    <submittedName>
        <fullName evidence="7">Zinc finger, RING-type, Zinc finger, PHD-type, Zinc finger, FYVE/PHD-type</fullName>
    </submittedName>
</protein>
<dbReference type="Pfam" id="PF13639">
    <property type="entry name" value="zf-RING_2"/>
    <property type="match status" value="1"/>
</dbReference>
<accession>A0A9Q9AWV8</accession>
<evidence type="ECO:0000256" key="5">
    <source>
        <dbReference type="SAM" id="MobiDB-lite"/>
    </source>
</evidence>
<keyword evidence="2 4" id="KW-0863">Zinc-finger</keyword>
<dbReference type="PROSITE" id="PS01359">
    <property type="entry name" value="ZF_PHD_1"/>
    <property type="match status" value="1"/>
</dbReference>
<feature type="domain" description="RING-type" evidence="6">
    <location>
        <begin position="5"/>
        <end position="88"/>
    </location>
</feature>
<dbReference type="PROSITE" id="PS50089">
    <property type="entry name" value="ZF_RING_2"/>
    <property type="match status" value="1"/>
</dbReference>
<feature type="compositionally biased region" description="Low complexity" evidence="5">
    <location>
        <begin position="204"/>
        <end position="213"/>
    </location>
</feature>
<dbReference type="EMBL" id="CP099421">
    <property type="protein sequence ID" value="USW52136.1"/>
    <property type="molecule type" value="Genomic_DNA"/>
</dbReference>
<feature type="region of interest" description="Disordered" evidence="5">
    <location>
        <begin position="195"/>
        <end position="220"/>
    </location>
</feature>
<dbReference type="OrthoDB" id="8062037at2759"/>
<dbReference type="Gene3D" id="3.30.40.10">
    <property type="entry name" value="Zinc/RING finger domain, C3HC4 (zinc finger)"/>
    <property type="match status" value="2"/>
</dbReference>
<sequence length="595" mass="65580">MADSCIVCLGDLRTSHDDDPPPEAAAAAPSAGGIKIEGDDAKITTNSVAKSVDTDDEDIAHLLPCKHDLHHSCLKPWVERANSCPICRTIFNAVEVSHTVGGPVVDSYPVQDKTQEAEIDPGMIVEEDELFAVEAFEPCLVCGVLDDGHGVMYCDGCDKTVHIFCAGHDDAPDVWYCETCLADLENDADLPGLANAARRRPRARNNTGNAGRAAPRRRRNNDATWARVWQEVSRRLDLDLDFPFDEEVDERQIAAQRQEFRRWQERFQVANRAGGTNRLQGIARANLRHTDGPLPRANPESQEEIRAWNAFDKARESDEAPPETRRRKRRATDPPASPSEPQQSAEHPQLKRPRLRRPPAAEQAESSAAAARRRGEEPTFLSSLLREVENKPSSAASPATSDHGNGQYSPRHQSPVHSPASSEPGTPKGTTPPPPQRPSSPPLSSSIRPAMSPLGATFSPFSPIATRDVAERSNSLRRRGRRPRAMDNVEEPNEASSDDNAGPQSPSRGLSYPAKEEIQRMVKISLKPCYERKEINKDQYTDINKSVSRRLYELVHSAAALADQEERERLQGVANDEVQRAVTALSVDTTTDTSD</sequence>
<keyword evidence="8" id="KW-1185">Reference proteome</keyword>
<keyword evidence="1" id="KW-0479">Metal-binding</keyword>
<dbReference type="InterPro" id="IPR001965">
    <property type="entry name" value="Znf_PHD"/>
</dbReference>
<dbReference type="PANTHER" id="PTHR12618">
    <property type="entry name" value="PHD AND RING FINGER DOMAIN-CONTAINING PROTEIN 1"/>
    <property type="match status" value="1"/>
</dbReference>
<feature type="region of interest" description="Disordered" evidence="5">
    <location>
        <begin position="309"/>
        <end position="516"/>
    </location>
</feature>
<evidence type="ECO:0000256" key="3">
    <source>
        <dbReference type="ARBA" id="ARBA00022833"/>
    </source>
</evidence>
<evidence type="ECO:0000313" key="7">
    <source>
        <dbReference type="EMBL" id="USW52136.1"/>
    </source>
</evidence>
<evidence type="ECO:0000259" key="6">
    <source>
        <dbReference type="PROSITE" id="PS50089"/>
    </source>
</evidence>
<feature type="compositionally biased region" description="Basic and acidic residues" evidence="5">
    <location>
        <begin position="312"/>
        <end position="324"/>
    </location>
</feature>
<dbReference type="SUPFAM" id="SSF57850">
    <property type="entry name" value="RING/U-box"/>
    <property type="match status" value="1"/>
</dbReference>
<dbReference type="SMART" id="SM00249">
    <property type="entry name" value="PHD"/>
    <property type="match status" value="1"/>
</dbReference>
<evidence type="ECO:0000256" key="2">
    <source>
        <dbReference type="ARBA" id="ARBA00022771"/>
    </source>
</evidence>
<evidence type="ECO:0000256" key="4">
    <source>
        <dbReference type="PROSITE-ProRule" id="PRU00175"/>
    </source>
</evidence>
<keyword evidence="3" id="KW-0862">Zinc</keyword>
<dbReference type="SUPFAM" id="SSF57903">
    <property type="entry name" value="FYVE/PHD zinc finger"/>
    <property type="match status" value="1"/>
</dbReference>
<evidence type="ECO:0000256" key="1">
    <source>
        <dbReference type="ARBA" id="ARBA00022723"/>
    </source>
</evidence>
<gene>
    <name evidence="7" type="ORF">Slin15195_G054550</name>
</gene>
<organism evidence="7 8">
    <name type="scientific">Septoria linicola</name>
    <dbReference type="NCBI Taxonomy" id="215465"/>
    <lineage>
        <taxon>Eukaryota</taxon>
        <taxon>Fungi</taxon>
        <taxon>Dikarya</taxon>
        <taxon>Ascomycota</taxon>
        <taxon>Pezizomycotina</taxon>
        <taxon>Dothideomycetes</taxon>
        <taxon>Dothideomycetidae</taxon>
        <taxon>Mycosphaerellales</taxon>
        <taxon>Mycosphaerellaceae</taxon>
        <taxon>Septoria</taxon>
    </lineage>
</organism>
<dbReference type="Proteomes" id="UP001056384">
    <property type="component" value="Chromosome 4"/>
</dbReference>
<feature type="compositionally biased region" description="Pro residues" evidence="5">
    <location>
        <begin position="430"/>
        <end position="441"/>
    </location>
</feature>
<feature type="compositionally biased region" description="Polar residues" evidence="5">
    <location>
        <begin position="498"/>
        <end position="508"/>
    </location>
</feature>
<feature type="compositionally biased region" description="Polar residues" evidence="5">
    <location>
        <begin position="391"/>
        <end position="420"/>
    </location>
</feature>